<dbReference type="GO" id="GO:0043165">
    <property type="term" value="P:Gram-negative-bacterium-type cell outer membrane assembly"/>
    <property type="evidence" value="ECO:0007669"/>
    <property type="project" value="InterPro"/>
</dbReference>
<keyword evidence="3" id="KW-1185">Reference proteome</keyword>
<keyword evidence="2" id="KW-0449">Lipoprotein</keyword>
<sequence>MWSSKLCRLLLAASLTLPLAGCFRPLYGPTASGVPVQQSLAAIEVAKVTVPQGQEQLSHYLRSELVFELDGSGTVSQKRYQLAVNAAEAIQITITDTITGRADAAQLNVTARYTLTSLDGKREVLTGTAKTSATYFRDPQRFASVRAARDAEIRASKQIAEEIKNRIAAHFATTR</sequence>
<name>A0A4R7BQT9_9HYPH</name>
<feature type="chain" id="PRO_5020434395" evidence="1">
    <location>
        <begin position="21"/>
        <end position="175"/>
    </location>
</feature>
<dbReference type="AlphaFoldDB" id="A0A4R7BQT9"/>
<evidence type="ECO:0000313" key="3">
    <source>
        <dbReference type="Proteomes" id="UP000295122"/>
    </source>
</evidence>
<comment type="caution">
    <text evidence="2">The sequence shown here is derived from an EMBL/GenBank/DDBJ whole genome shotgun (WGS) entry which is preliminary data.</text>
</comment>
<protein>
    <submittedName>
        <fullName evidence="2">LPS-assembly lipoprotein</fullName>
    </submittedName>
</protein>
<organism evidence="2 3">
    <name type="scientific">Enterovirga rhinocerotis</name>
    <dbReference type="NCBI Taxonomy" id="1339210"/>
    <lineage>
        <taxon>Bacteria</taxon>
        <taxon>Pseudomonadati</taxon>
        <taxon>Pseudomonadota</taxon>
        <taxon>Alphaproteobacteria</taxon>
        <taxon>Hyphomicrobiales</taxon>
        <taxon>Methylobacteriaceae</taxon>
        <taxon>Enterovirga</taxon>
    </lineage>
</organism>
<feature type="signal peptide" evidence="1">
    <location>
        <begin position="1"/>
        <end position="20"/>
    </location>
</feature>
<gene>
    <name evidence="2" type="ORF">EV668_4202</name>
</gene>
<dbReference type="Proteomes" id="UP000295122">
    <property type="component" value="Unassembled WGS sequence"/>
</dbReference>
<proteinExistence type="predicted"/>
<dbReference type="OrthoDB" id="7678210at2"/>
<reference evidence="2 3" key="1">
    <citation type="submission" date="2019-03" db="EMBL/GenBank/DDBJ databases">
        <title>Genomic Encyclopedia of Type Strains, Phase IV (KMG-IV): sequencing the most valuable type-strain genomes for metagenomic binning, comparative biology and taxonomic classification.</title>
        <authorList>
            <person name="Goeker M."/>
        </authorList>
    </citation>
    <scope>NUCLEOTIDE SEQUENCE [LARGE SCALE GENOMIC DNA]</scope>
    <source>
        <strain evidence="2 3">DSM 25903</strain>
    </source>
</reference>
<dbReference type="RefSeq" id="WP_133773768.1">
    <property type="nucleotide sequence ID" value="NZ_SNZR01000016.1"/>
</dbReference>
<keyword evidence="1" id="KW-0732">Signal</keyword>
<dbReference type="GO" id="GO:0019867">
    <property type="term" value="C:outer membrane"/>
    <property type="evidence" value="ECO:0007669"/>
    <property type="project" value="InterPro"/>
</dbReference>
<dbReference type="Pfam" id="PF04390">
    <property type="entry name" value="LptE"/>
    <property type="match status" value="1"/>
</dbReference>
<dbReference type="Gene3D" id="3.30.160.150">
    <property type="entry name" value="Lipoprotein like domain"/>
    <property type="match status" value="1"/>
</dbReference>
<dbReference type="InterPro" id="IPR007485">
    <property type="entry name" value="LPS_assembly_LptE"/>
</dbReference>
<evidence type="ECO:0000313" key="2">
    <source>
        <dbReference type="EMBL" id="TDR87122.1"/>
    </source>
</evidence>
<evidence type="ECO:0000256" key="1">
    <source>
        <dbReference type="SAM" id="SignalP"/>
    </source>
</evidence>
<accession>A0A4R7BQT9</accession>
<dbReference type="EMBL" id="SNZR01000016">
    <property type="protein sequence ID" value="TDR87122.1"/>
    <property type="molecule type" value="Genomic_DNA"/>
</dbReference>